<accession>A0A174UA74</accession>
<protein>
    <submittedName>
        <fullName evidence="3">Coagulation factor 5/8 type domain protein</fullName>
    </submittedName>
</protein>
<gene>
    <name evidence="3" type="ORF">ERS852511_04615</name>
</gene>
<dbReference type="Pfam" id="PF19190">
    <property type="entry name" value="BACON_2"/>
    <property type="match status" value="1"/>
</dbReference>
<evidence type="ECO:0000313" key="3">
    <source>
        <dbReference type="EMBL" id="CUQ17047.1"/>
    </source>
</evidence>
<feature type="domain" description="BACON" evidence="1">
    <location>
        <begin position="153"/>
        <end position="212"/>
    </location>
</feature>
<dbReference type="InterPro" id="IPR024361">
    <property type="entry name" value="BACON"/>
</dbReference>
<dbReference type="InterPro" id="IPR013783">
    <property type="entry name" value="Ig-like_fold"/>
</dbReference>
<proteinExistence type="predicted"/>
<evidence type="ECO:0000259" key="1">
    <source>
        <dbReference type="Pfam" id="PF13004"/>
    </source>
</evidence>
<dbReference type="EMBL" id="CZAP01000027">
    <property type="protein sequence ID" value="CUQ17047.1"/>
    <property type="molecule type" value="Genomic_DNA"/>
</dbReference>
<dbReference type="AlphaFoldDB" id="A0A174UA74"/>
<organism evidence="3 4">
    <name type="scientific">Bacteroides thetaiotaomicron</name>
    <dbReference type="NCBI Taxonomy" id="818"/>
    <lineage>
        <taxon>Bacteria</taxon>
        <taxon>Pseudomonadati</taxon>
        <taxon>Bacteroidota</taxon>
        <taxon>Bacteroidia</taxon>
        <taxon>Bacteroidales</taxon>
        <taxon>Bacteroidaceae</taxon>
        <taxon>Bacteroides</taxon>
    </lineage>
</organism>
<dbReference type="Gene3D" id="2.60.40.10">
    <property type="entry name" value="Immunoglobulins"/>
    <property type="match status" value="2"/>
</dbReference>
<feature type="domain" description="BACON" evidence="2">
    <location>
        <begin position="40"/>
        <end position="122"/>
    </location>
</feature>
<evidence type="ECO:0000259" key="2">
    <source>
        <dbReference type="Pfam" id="PF19190"/>
    </source>
</evidence>
<dbReference type="Pfam" id="PF13004">
    <property type="entry name" value="BACON"/>
    <property type="match status" value="1"/>
</dbReference>
<name>A0A174UA74_BACT4</name>
<dbReference type="Proteomes" id="UP000095576">
    <property type="component" value="Unassembled WGS sequence"/>
</dbReference>
<evidence type="ECO:0000313" key="4">
    <source>
        <dbReference type="Proteomes" id="UP000095576"/>
    </source>
</evidence>
<dbReference type="CDD" id="cd14948">
    <property type="entry name" value="BACON"/>
    <property type="match status" value="1"/>
</dbReference>
<reference evidence="3 4" key="1">
    <citation type="submission" date="2015-09" db="EMBL/GenBank/DDBJ databases">
        <authorList>
            <consortium name="Pathogen Informatics"/>
        </authorList>
    </citation>
    <scope>NUCLEOTIDE SEQUENCE [LARGE SCALE GENOMIC DNA]</scope>
    <source>
        <strain evidence="3 4">2789STDY5834899</strain>
    </source>
</reference>
<sequence>MGTTYTNNEHMKRNYLLTFILALVIASCGGRDDDEAETLLTVSPNTFTLSSDGDSQVLKIQSNTSWLITGASGWLSLSSSSGKGNASVVLTAQESKDIDERKCTLIVQSEGGEISEPVSVVQQGVSVSLSVDVKEINLAEAGKEQTFNITCNTSWSISGVPEWLTVSSTNGVGNAAIKVSANSFNNSPADRDVTLNISSSGGSSQSVKIIQKAGLAAGSNVTAQTVVVLSDCFATDFEYGSNVTYFYAVVFEASFIERYTDEEIIDVMKTDENRCTPNDNYVISFYGLEPQTKHVLFLLGFNKDGERGELIRKEITTKSGTNQPEAYVSNVTYTTSEWSWYTTIGAYATKYYQWILEYSSNYYNSSDGLVAWYFSKNIKERPNADFDPILQSGGWTRARTSSITKLQTVTWGVGQSGELGGTINNYHWEPKANGVMRINESNRNTAKGIAHIGMIVNENTLFKGATITRIR</sequence>